<evidence type="ECO:0000313" key="2">
    <source>
        <dbReference type="EMBL" id="KAF6313922.1"/>
    </source>
</evidence>
<dbReference type="Proteomes" id="UP000558488">
    <property type="component" value="Unassembled WGS sequence"/>
</dbReference>
<accession>A0A7J7UM95</accession>
<sequence>MPELAGHLMHCSHRLGRAGRRREWKRRNPNTSLSFAFFSFSFCQSYTGKRLGILSKSVLRFYTSSSNSTPLCVVCVHARSRMKHRPGDDKHSSDAPTPPNSWGKITGAGRESRGQVLMVVLNLNSVDPYSFLCSHAQLLPSRHLLTPRFF</sequence>
<proteinExistence type="predicted"/>
<evidence type="ECO:0000313" key="3">
    <source>
        <dbReference type="Proteomes" id="UP000558488"/>
    </source>
</evidence>
<reference evidence="2 3" key="1">
    <citation type="journal article" date="2020" name="Nature">
        <title>Six reference-quality genomes reveal evolution of bat adaptations.</title>
        <authorList>
            <person name="Jebb D."/>
            <person name="Huang Z."/>
            <person name="Pippel M."/>
            <person name="Hughes G.M."/>
            <person name="Lavrichenko K."/>
            <person name="Devanna P."/>
            <person name="Winkler S."/>
            <person name="Jermiin L.S."/>
            <person name="Skirmuntt E.C."/>
            <person name="Katzourakis A."/>
            <person name="Burkitt-Gray L."/>
            <person name="Ray D.A."/>
            <person name="Sullivan K.A.M."/>
            <person name="Roscito J.G."/>
            <person name="Kirilenko B.M."/>
            <person name="Davalos L.M."/>
            <person name="Corthals A.P."/>
            <person name="Power M.L."/>
            <person name="Jones G."/>
            <person name="Ransome R.D."/>
            <person name="Dechmann D.K.N."/>
            <person name="Locatelli A.G."/>
            <person name="Puechmaille S.J."/>
            <person name="Fedrigo O."/>
            <person name="Jarvis E.D."/>
            <person name="Hiller M."/>
            <person name="Vernes S.C."/>
            <person name="Myers E.W."/>
            <person name="Teeling E.C."/>
        </authorList>
    </citation>
    <scope>NUCLEOTIDE SEQUENCE [LARGE SCALE GENOMIC DNA]</scope>
    <source>
        <strain evidence="2">MPipKuh1</strain>
        <tissue evidence="2">Flight muscle</tissue>
    </source>
</reference>
<evidence type="ECO:0000256" key="1">
    <source>
        <dbReference type="SAM" id="MobiDB-lite"/>
    </source>
</evidence>
<dbReference type="EMBL" id="JACAGB010000019">
    <property type="protein sequence ID" value="KAF6313922.1"/>
    <property type="molecule type" value="Genomic_DNA"/>
</dbReference>
<dbReference type="AlphaFoldDB" id="A0A7J7UM95"/>
<name>A0A7J7UM95_PIPKU</name>
<comment type="caution">
    <text evidence="2">The sequence shown here is derived from an EMBL/GenBank/DDBJ whole genome shotgun (WGS) entry which is preliminary data.</text>
</comment>
<organism evidence="2 3">
    <name type="scientific">Pipistrellus kuhlii</name>
    <name type="common">Kuhl's pipistrelle</name>
    <dbReference type="NCBI Taxonomy" id="59472"/>
    <lineage>
        <taxon>Eukaryota</taxon>
        <taxon>Metazoa</taxon>
        <taxon>Chordata</taxon>
        <taxon>Craniata</taxon>
        <taxon>Vertebrata</taxon>
        <taxon>Euteleostomi</taxon>
        <taxon>Mammalia</taxon>
        <taxon>Eutheria</taxon>
        <taxon>Laurasiatheria</taxon>
        <taxon>Chiroptera</taxon>
        <taxon>Yangochiroptera</taxon>
        <taxon>Vespertilionidae</taxon>
        <taxon>Pipistrellus</taxon>
    </lineage>
</organism>
<keyword evidence="3" id="KW-1185">Reference proteome</keyword>
<protein>
    <submittedName>
        <fullName evidence="2">Uncharacterized protein</fullName>
    </submittedName>
</protein>
<gene>
    <name evidence="2" type="ORF">mPipKuh1_008775</name>
</gene>
<feature type="region of interest" description="Disordered" evidence="1">
    <location>
        <begin position="83"/>
        <end position="107"/>
    </location>
</feature>